<name>A0ABR4JD41_9EURO</name>
<accession>A0ABR4JD41</accession>
<reference evidence="1 2" key="1">
    <citation type="submission" date="2024-07" db="EMBL/GenBank/DDBJ databases">
        <title>Section-level genome sequencing and comparative genomics of Aspergillus sections Usti and Cavernicolus.</title>
        <authorList>
            <consortium name="Lawrence Berkeley National Laboratory"/>
            <person name="Nybo J.L."/>
            <person name="Vesth T.C."/>
            <person name="Theobald S."/>
            <person name="Frisvad J.C."/>
            <person name="Larsen T.O."/>
            <person name="Kjaerboelling I."/>
            <person name="Rothschild-Mancinelli K."/>
            <person name="Lyhne E.K."/>
            <person name="Kogle M.E."/>
            <person name="Barry K."/>
            <person name="Clum A."/>
            <person name="Na H."/>
            <person name="Ledsgaard L."/>
            <person name="Lin J."/>
            <person name="Lipzen A."/>
            <person name="Kuo A."/>
            <person name="Riley R."/>
            <person name="Mondo S."/>
            <person name="Labutti K."/>
            <person name="Haridas S."/>
            <person name="Pangalinan J."/>
            <person name="Salamov A.A."/>
            <person name="Simmons B.A."/>
            <person name="Magnuson J.K."/>
            <person name="Chen J."/>
            <person name="Drula E."/>
            <person name="Henrissat B."/>
            <person name="Wiebenga A."/>
            <person name="Lubbers R.J."/>
            <person name="Gomes A.C."/>
            <person name="Makela M.R."/>
            <person name="Stajich J."/>
            <person name="Grigoriev I.V."/>
            <person name="Mortensen U.H."/>
            <person name="De Vries R.P."/>
            <person name="Baker S.E."/>
            <person name="Andersen M.R."/>
        </authorList>
    </citation>
    <scope>NUCLEOTIDE SEQUENCE [LARGE SCALE GENOMIC DNA]</scope>
    <source>
        <strain evidence="1 2">CBS 123904</strain>
    </source>
</reference>
<comment type="caution">
    <text evidence="1">The sequence shown here is derived from an EMBL/GenBank/DDBJ whole genome shotgun (WGS) entry which is preliminary data.</text>
</comment>
<sequence length="78" mass="9070">MFSYLLSFISQRVPDTTGCLVENHPMALCKRRTWNSSTLIKTGIMFLELPLKFRVFHFLPIGLRISLGCEICLYQLFL</sequence>
<keyword evidence="2" id="KW-1185">Reference proteome</keyword>
<evidence type="ECO:0000313" key="2">
    <source>
        <dbReference type="Proteomes" id="UP001610446"/>
    </source>
</evidence>
<dbReference type="Proteomes" id="UP001610446">
    <property type="component" value="Unassembled WGS sequence"/>
</dbReference>
<organism evidence="1 2">
    <name type="scientific">Aspergillus pseudoustus</name>
    <dbReference type="NCBI Taxonomy" id="1810923"/>
    <lineage>
        <taxon>Eukaryota</taxon>
        <taxon>Fungi</taxon>
        <taxon>Dikarya</taxon>
        <taxon>Ascomycota</taxon>
        <taxon>Pezizomycotina</taxon>
        <taxon>Eurotiomycetes</taxon>
        <taxon>Eurotiomycetidae</taxon>
        <taxon>Eurotiales</taxon>
        <taxon>Aspergillaceae</taxon>
        <taxon>Aspergillus</taxon>
        <taxon>Aspergillus subgen. Nidulantes</taxon>
    </lineage>
</organism>
<feature type="non-terminal residue" evidence="1">
    <location>
        <position position="78"/>
    </location>
</feature>
<evidence type="ECO:0000313" key="1">
    <source>
        <dbReference type="EMBL" id="KAL2837964.1"/>
    </source>
</evidence>
<proteinExistence type="predicted"/>
<protein>
    <submittedName>
        <fullName evidence="1">Uncharacterized protein</fullName>
    </submittedName>
</protein>
<dbReference type="EMBL" id="JBFXLU010000152">
    <property type="protein sequence ID" value="KAL2837964.1"/>
    <property type="molecule type" value="Genomic_DNA"/>
</dbReference>
<gene>
    <name evidence="1" type="ORF">BJY01DRAFT_220373</name>
</gene>